<dbReference type="EMBL" id="AF135182">
    <property type="protein sequence ID" value="AAR13151.1"/>
    <property type="molecule type" value="Genomic_DNA"/>
</dbReference>
<evidence type="ECO:0000259" key="1">
    <source>
        <dbReference type="Pfam" id="PF00419"/>
    </source>
</evidence>
<dbReference type="RefSeq" id="WP_010895784.1">
    <property type="nucleotide sequence ID" value="NC_002523.5"/>
</dbReference>
<dbReference type="PANTHER" id="PTHR33420">
    <property type="entry name" value="FIMBRIAL SUBUNIT ELFA-RELATED"/>
    <property type="match status" value="1"/>
</dbReference>
<name>Q7BQT5_9GAMM</name>
<gene>
    <name evidence="2" type="primary">sefE</name>
</gene>
<organism evidence="2">
    <name type="scientific">Serratia entomophila</name>
    <dbReference type="NCBI Taxonomy" id="42906"/>
    <lineage>
        <taxon>Bacteria</taxon>
        <taxon>Pseudomonadati</taxon>
        <taxon>Pseudomonadota</taxon>
        <taxon>Gammaproteobacteria</taxon>
        <taxon>Enterobacterales</taxon>
        <taxon>Yersiniaceae</taxon>
        <taxon>Serratia</taxon>
    </lineage>
</organism>
<dbReference type="Gene3D" id="2.60.40.1090">
    <property type="entry name" value="Fimbrial-type adhesion domain"/>
    <property type="match status" value="1"/>
</dbReference>
<accession>Q7BQT5</accession>
<dbReference type="GeneID" id="75025141"/>
<reference evidence="2" key="3">
    <citation type="journal article" date="2004" name="J. Bacteriol.">
        <title>Cloning Serratia entomophila antifeeding genes--a putative defective prophage active against the grass grub Costelytra zealandica.</title>
        <authorList>
            <person name="Hurst M.R."/>
            <person name="Glare T.R."/>
            <person name="Jackson T.A."/>
        </authorList>
    </citation>
    <scope>NUCLEOTIDE SEQUENCE</scope>
    <source>
        <strain evidence="2">A1MO2</strain>
        <plasmid evidence="2">pADAP</plasmid>
    </source>
</reference>
<dbReference type="InterPro" id="IPR000259">
    <property type="entry name" value="Adhesion_dom_fimbrial"/>
</dbReference>
<keyword evidence="2" id="KW-0614">Plasmid</keyword>
<feature type="domain" description="Fimbrial-type adhesion" evidence="1">
    <location>
        <begin position="49"/>
        <end position="206"/>
    </location>
</feature>
<reference evidence="2" key="2">
    <citation type="journal article" date="2003" name="Plasmid">
        <title>Peripheral sequences of the Serratia entomophila pADAP virulence-associated region.</title>
        <authorList>
            <person name="Hurst M.R."/>
            <person name="O'Callaghan M."/>
            <person name="Glare T.R."/>
        </authorList>
    </citation>
    <scope>NUCLEOTIDE SEQUENCE</scope>
    <source>
        <strain evidence="2">A1MO2</strain>
        <plasmid evidence="2">pADAP</plasmid>
    </source>
</reference>
<geneLocation type="plasmid" evidence="2">
    <name>pADAP</name>
</geneLocation>
<dbReference type="InterPro" id="IPR050263">
    <property type="entry name" value="Bact_Fimbrial_Adh_Pro"/>
</dbReference>
<dbReference type="SUPFAM" id="SSF49401">
    <property type="entry name" value="Bacterial adhesins"/>
    <property type="match status" value="1"/>
</dbReference>
<dbReference type="GO" id="GO:0009289">
    <property type="term" value="C:pilus"/>
    <property type="evidence" value="ECO:0007669"/>
    <property type="project" value="InterPro"/>
</dbReference>
<dbReference type="Pfam" id="PF00419">
    <property type="entry name" value="Fimbrial"/>
    <property type="match status" value="1"/>
</dbReference>
<dbReference type="GO" id="GO:0043709">
    <property type="term" value="P:cell adhesion involved in single-species biofilm formation"/>
    <property type="evidence" value="ECO:0007669"/>
    <property type="project" value="TreeGrafter"/>
</dbReference>
<reference evidence="2" key="4">
    <citation type="submission" date="2017-12" db="EMBL/GenBank/DDBJ databases">
        <authorList>
            <person name="Hurst M.R.H."/>
        </authorList>
    </citation>
    <scope>NUCLEOTIDE SEQUENCE</scope>
    <source>
        <strain evidence="2">A1MO2</strain>
        <plasmid evidence="2">pADAP</plasmid>
    </source>
</reference>
<evidence type="ECO:0000313" key="2">
    <source>
        <dbReference type="EMBL" id="AAR13151.1"/>
    </source>
</evidence>
<sequence>MMFNNSLRWGVVGVLSASLLYSGVIVAKQVQDVPNDNWAVDGLHGALYISGKLVESPCIISAESEEQEIKLGGMPLWQLAKPGDVSEPTLVHFYLEDCGVGDGFLRSPEHGDNAAYIPQQMAVMVRLVAEEEPENHRLIRLSGSAKGVALLLEDSARHVLQPGERSWPQVLTPGHNDLVFQAQLIRTRQQLEPGNFRAVVYLGLEYR</sequence>
<dbReference type="InterPro" id="IPR036937">
    <property type="entry name" value="Adhesion_dom_fimbrial_sf"/>
</dbReference>
<dbReference type="InterPro" id="IPR008966">
    <property type="entry name" value="Adhesion_dom_sf"/>
</dbReference>
<dbReference type="AlphaFoldDB" id="Q7BQT5"/>
<reference evidence="2" key="1">
    <citation type="journal article" date="2000" name="J. Bacteriol.">
        <title>Plasmid-located pathogenicity determinants of Serratia entomophila, the causal agent of amber disease of grass grub, show similarity to the insecticidal toxins of Photorhabdus luminescens.</title>
        <authorList>
            <person name="Hurst M.R."/>
            <person name="Glare T.R."/>
            <person name="Jackson T.A."/>
            <person name="Ronson C.W."/>
        </authorList>
    </citation>
    <scope>NUCLEOTIDE SEQUENCE</scope>
    <source>
        <strain evidence="2">A1MO2</strain>
        <plasmid evidence="2">pADAP</plasmid>
    </source>
</reference>
<dbReference type="PANTHER" id="PTHR33420:SF26">
    <property type="entry name" value="FIMBRIAL SUBUNIT"/>
    <property type="match status" value="1"/>
</dbReference>
<protein>
    <submittedName>
        <fullName evidence="2">SefE</fullName>
    </submittedName>
</protein>
<proteinExistence type="predicted"/>